<protein>
    <submittedName>
        <fullName evidence="2">Uncharacterized protein</fullName>
    </submittedName>
</protein>
<evidence type="ECO:0000313" key="2">
    <source>
        <dbReference type="Ensembl" id="ENSSVLP00005003611.1"/>
    </source>
</evidence>
<keyword evidence="3" id="KW-1185">Reference proteome</keyword>
<dbReference type="Gene3D" id="3.40.470.10">
    <property type="entry name" value="Uracil-DNA glycosylase-like domain"/>
    <property type="match status" value="1"/>
</dbReference>
<reference evidence="2" key="1">
    <citation type="submission" date="2020-06" db="EMBL/GenBank/DDBJ databases">
        <authorList>
            <consortium name="Wellcome Sanger Institute Data Sharing"/>
        </authorList>
    </citation>
    <scope>NUCLEOTIDE SEQUENCE [LARGE SCALE GENOMIC DNA]</scope>
</reference>
<organism evidence="2 3">
    <name type="scientific">Sciurus vulgaris</name>
    <name type="common">Eurasian red squirrel</name>
    <dbReference type="NCBI Taxonomy" id="55149"/>
    <lineage>
        <taxon>Eukaryota</taxon>
        <taxon>Metazoa</taxon>
        <taxon>Chordata</taxon>
        <taxon>Craniata</taxon>
        <taxon>Vertebrata</taxon>
        <taxon>Euteleostomi</taxon>
        <taxon>Mammalia</taxon>
        <taxon>Eutheria</taxon>
        <taxon>Euarchontoglires</taxon>
        <taxon>Glires</taxon>
        <taxon>Rodentia</taxon>
        <taxon>Sciuromorpha</taxon>
        <taxon>Sciuridae</taxon>
        <taxon>Sciurinae</taxon>
        <taxon>Sciurini</taxon>
        <taxon>Sciurus</taxon>
    </lineage>
</organism>
<feature type="region of interest" description="Disordered" evidence="1">
    <location>
        <begin position="26"/>
        <end position="88"/>
    </location>
</feature>
<dbReference type="OrthoDB" id="10031947at2759"/>
<dbReference type="InterPro" id="IPR036895">
    <property type="entry name" value="Uracil-DNA_glycosylase-like_sf"/>
</dbReference>
<dbReference type="Proteomes" id="UP000694564">
    <property type="component" value="Chromosome 1"/>
</dbReference>
<proteinExistence type="predicted"/>
<reference evidence="2" key="2">
    <citation type="submission" date="2025-08" db="UniProtKB">
        <authorList>
            <consortium name="Ensembl"/>
        </authorList>
    </citation>
    <scope>IDENTIFICATION</scope>
</reference>
<reference evidence="2" key="3">
    <citation type="submission" date="2025-09" db="UniProtKB">
        <authorList>
            <consortium name="Ensembl"/>
        </authorList>
    </citation>
    <scope>IDENTIFICATION</scope>
</reference>
<dbReference type="SUPFAM" id="SSF52141">
    <property type="entry name" value="Uracil-DNA glycosylase-like"/>
    <property type="match status" value="1"/>
</dbReference>
<evidence type="ECO:0000256" key="1">
    <source>
        <dbReference type="SAM" id="MobiDB-lite"/>
    </source>
</evidence>
<accession>A0A8D2AMN8</accession>
<dbReference type="AlphaFoldDB" id="A0A8D2AMN8"/>
<dbReference type="Ensembl" id="ENSSVLT00005003972.1">
    <property type="protein sequence ID" value="ENSSVLP00005003611.1"/>
    <property type="gene ID" value="ENSSVLG00005002900.1"/>
</dbReference>
<name>A0A8D2AMN8_SCIVU</name>
<dbReference type="GeneTree" id="ENSGT00960000190297"/>
<sequence>MYSRLGANFCPAAASPSVLGRRAALARSFRSEDCTPPSPEPGQGAKCLQPPAGDQGRHGRLAEENGGGGDARATPPRRPGRGRRSPQAALLALSQSCGSASRKVGLGESCKKRFSGEFGKPYFIKLMGLVAEERKHHTVYPHPHQVFTWTQTRDIRDV</sequence>
<evidence type="ECO:0000313" key="3">
    <source>
        <dbReference type="Proteomes" id="UP000694564"/>
    </source>
</evidence>